<feature type="compositionally biased region" description="Acidic residues" evidence="1">
    <location>
        <begin position="98"/>
        <end position="107"/>
    </location>
</feature>
<keyword evidence="3" id="KW-1185">Reference proteome</keyword>
<feature type="region of interest" description="Disordered" evidence="1">
    <location>
        <begin position="95"/>
        <end position="125"/>
    </location>
</feature>
<dbReference type="InterPro" id="IPR023093">
    <property type="entry name" value="ScpA-like_C"/>
</dbReference>
<name>A0A8U0A045_9EURY</name>
<dbReference type="PANTHER" id="PTHR33969:SF2">
    <property type="entry name" value="SEGREGATION AND CONDENSATION PROTEIN A"/>
    <property type="match status" value="1"/>
</dbReference>
<proteinExistence type="predicted"/>
<dbReference type="Gene3D" id="1.10.10.580">
    <property type="entry name" value="Structural maintenance of chromosome 1. Chain E"/>
    <property type="match status" value="1"/>
</dbReference>
<dbReference type="PANTHER" id="PTHR33969">
    <property type="entry name" value="SEGREGATION AND CONDENSATION PROTEIN A"/>
    <property type="match status" value="1"/>
</dbReference>
<reference evidence="2" key="1">
    <citation type="submission" date="2022-04" db="EMBL/GenBank/DDBJ databases">
        <title>Halocatena sp. nov., isolated from a salt lake.</title>
        <authorList>
            <person name="Cui H.-L."/>
        </authorList>
    </citation>
    <scope>NUCLEOTIDE SEQUENCE</scope>
    <source>
        <strain evidence="2">AD-1</strain>
    </source>
</reference>
<feature type="region of interest" description="Disordered" evidence="1">
    <location>
        <begin position="169"/>
        <end position="189"/>
    </location>
</feature>
<accession>A0A8U0A045</accession>
<protein>
    <submittedName>
        <fullName evidence="2">Segregation/condensation protein A</fullName>
    </submittedName>
</protein>
<dbReference type="KEGG" id="haad:MW046_07145"/>
<dbReference type="Pfam" id="PF02616">
    <property type="entry name" value="SMC_ScpA"/>
    <property type="match status" value="1"/>
</dbReference>
<dbReference type="EMBL" id="CP096019">
    <property type="protein sequence ID" value="UPM41768.1"/>
    <property type="molecule type" value="Genomic_DNA"/>
</dbReference>
<dbReference type="InterPro" id="IPR003768">
    <property type="entry name" value="ScpA"/>
</dbReference>
<dbReference type="RefSeq" id="WP_247992448.1">
    <property type="nucleotide sequence ID" value="NZ_CP096019.1"/>
</dbReference>
<gene>
    <name evidence="2" type="ORF">MW046_07145</name>
</gene>
<dbReference type="AlphaFoldDB" id="A0A8U0A045"/>
<dbReference type="Gene3D" id="6.10.250.2410">
    <property type="match status" value="1"/>
</dbReference>
<organism evidence="2 3">
    <name type="scientific">Halocatena salina</name>
    <dbReference type="NCBI Taxonomy" id="2934340"/>
    <lineage>
        <taxon>Archaea</taxon>
        <taxon>Methanobacteriati</taxon>
        <taxon>Methanobacteriota</taxon>
        <taxon>Stenosarchaea group</taxon>
        <taxon>Halobacteria</taxon>
        <taxon>Halobacteriales</taxon>
        <taxon>Natronomonadaceae</taxon>
        <taxon>Halocatena</taxon>
    </lineage>
</organism>
<sequence>MTEHVDGVTIDLTGGDPEDTTEPTTEAEATDEEVEPVELLVQLAEDEEIDPWNIDIVAVTDKFLGALDAADLRAGGRALFYASVLLRMKSEALTQANEPDDSADEEEHQWTEPTAPETLGTAPENGMDPFDALEREMDRRLDRKRARGTPQTLDELVRELRERERNTHWKESRTYDTSDSPRGFTRGTQTLDYRDDDALRMDEEPSESEVTGTTHTEDIETTIQAVYHALCEQYDRGRDEVLYAEVDTVGGSRVETFLALLFLAHRGQIRLEQDELFGDLWIHDQTAGSATDEAVAD</sequence>
<feature type="compositionally biased region" description="Polar residues" evidence="1">
    <location>
        <begin position="177"/>
        <end position="189"/>
    </location>
</feature>
<evidence type="ECO:0000313" key="2">
    <source>
        <dbReference type="EMBL" id="UPM41768.1"/>
    </source>
</evidence>
<dbReference type="GeneID" id="71927810"/>
<evidence type="ECO:0000256" key="1">
    <source>
        <dbReference type="SAM" id="MobiDB-lite"/>
    </source>
</evidence>
<dbReference type="Proteomes" id="UP000831768">
    <property type="component" value="Chromosome"/>
</dbReference>
<feature type="region of interest" description="Disordered" evidence="1">
    <location>
        <begin position="1"/>
        <end position="32"/>
    </location>
</feature>
<evidence type="ECO:0000313" key="3">
    <source>
        <dbReference type="Proteomes" id="UP000831768"/>
    </source>
</evidence>